<dbReference type="EMBL" id="OU895878">
    <property type="protein sequence ID" value="CAG9804658.1"/>
    <property type="molecule type" value="Genomic_DNA"/>
</dbReference>
<dbReference type="InterPro" id="IPR001254">
    <property type="entry name" value="Trypsin_dom"/>
</dbReference>
<gene>
    <name evidence="11" type="ORF">CHIRRI_LOCUS7540</name>
</gene>
<keyword evidence="3 8" id="KW-0645">Protease</keyword>
<dbReference type="SMART" id="SM00020">
    <property type="entry name" value="Tryp_SPc"/>
    <property type="match status" value="1"/>
</dbReference>
<evidence type="ECO:0000313" key="11">
    <source>
        <dbReference type="EMBL" id="CAG9804658.1"/>
    </source>
</evidence>
<name>A0A9N9RWG5_9DIPT</name>
<evidence type="ECO:0000259" key="10">
    <source>
        <dbReference type="PROSITE" id="PS50240"/>
    </source>
</evidence>
<dbReference type="SMART" id="SM00209">
    <property type="entry name" value="TSP1"/>
    <property type="match status" value="2"/>
</dbReference>
<dbReference type="PROSITE" id="PS00134">
    <property type="entry name" value="TRYPSIN_HIS"/>
    <property type="match status" value="1"/>
</dbReference>
<proteinExistence type="inferred from homology"/>
<dbReference type="PANTHER" id="PTHR24264:SF65">
    <property type="entry name" value="SRCR DOMAIN-CONTAINING PROTEIN"/>
    <property type="match status" value="1"/>
</dbReference>
<evidence type="ECO:0000256" key="1">
    <source>
        <dbReference type="ARBA" id="ARBA00004613"/>
    </source>
</evidence>
<dbReference type="PROSITE" id="PS50092">
    <property type="entry name" value="TSP1"/>
    <property type="match status" value="1"/>
</dbReference>
<evidence type="ECO:0000313" key="12">
    <source>
        <dbReference type="Proteomes" id="UP001153620"/>
    </source>
</evidence>
<dbReference type="GO" id="GO:0005615">
    <property type="term" value="C:extracellular space"/>
    <property type="evidence" value="ECO:0007669"/>
    <property type="project" value="TreeGrafter"/>
</dbReference>
<feature type="region of interest" description="Disordered" evidence="9">
    <location>
        <begin position="390"/>
        <end position="422"/>
    </location>
</feature>
<dbReference type="SUPFAM" id="SSF50494">
    <property type="entry name" value="Trypsin-like serine proteases"/>
    <property type="match status" value="1"/>
</dbReference>
<comment type="subcellular location">
    <subcellularLocation>
        <location evidence="1">Secreted</location>
    </subcellularLocation>
</comment>
<dbReference type="InterPro" id="IPR043504">
    <property type="entry name" value="Peptidase_S1_PA_chymotrypsin"/>
</dbReference>
<comment type="similarity">
    <text evidence="7">Belongs to the peptidase S1 family. CLIP subfamily.</text>
</comment>
<dbReference type="InterPro" id="IPR018114">
    <property type="entry name" value="TRYPSIN_HIS"/>
</dbReference>
<evidence type="ECO:0000256" key="9">
    <source>
        <dbReference type="SAM" id="MobiDB-lite"/>
    </source>
</evidence>
<dbReference type="Pfam" id="PF00089">
    <property type="entry name" value="Trypsin"/>
    <property type="match status" value="1"/>
</dbReference>
<dbReference type="PROSITE" id="PS00135">
    <property type="entry name" value="TRYPSIN_SER"/>
    <property type="match status" value="1"/>
</dbReference>
<evidence type="ECO:0000256" key="4">
    <source>
        <dbReference type="ARBA" id="ARBA00022801"/>
    </source>
</evidence>
<organism evidence="11 12">
    <name type="scientific">Chironomus riparius</name>
    <dbReference type="NCBI Taxonomy" id="315576"/>
    <lineage>
        <taxon>Eukaryota</taxon>
        <taxon>Metazoa</taxon>
        <taxon>Ecdysozoa</taxon>
        <taxon>Arthropoda</taxon>
        <taxon>Hexapoda</taxon>
        <taxon>Insecta</taxon>
        <taxon>Pterygota</taxon>
        <taxon>Neoptera</taxon>
        <taxon>Endopterygota</taxon>
        <taxon>Diptera</taxon>
        <taxon>Nematocera</taxon>
        <taxon>Chironomoidea</taxon>
        <taxon>Chironomidae</taxon>
        <taxon>Chironominae</taxon>
        <taxon>Chironomus</taxon>
    </lineage>
</organism>
<keyword evidence="12" id="KW-1185">Reference proteome</keyword>
<dbReference type="OrthoDB" id="10004439at2759"/>
<evidence type="ECO:0000256" key="6">
    <source>
        <dbReference type="ARBA" id="ARBA00023157"/>
    </source>
</evidence>
<dbReference type="PRINTS" id="PR00722">
    <property type="entry name" value="CHYMOTRYPSIN"/>
</dbReference>
<dbReference type="InterPro" id="IPR050127">
    <property type="entry name" value="Serine_Proteases_S1"/>
</dbReference>
<reference evidence="11" key="1">
    <citation type="submission" date="2022-01" db="EMBL/GenBank/DDBJ databases">
        <authorList>
            <person name="King R."/>
        </authorList>
    </citation>
    <scope>NUCLEOTIDE SEQUENCE</scope>
</reference>
<dbReference type="Proteomes" id="UP001153620">
    <property type="component" value="Chromosome 2"/>
</dbReference>
<dbReference type="PANTHER" id="PTHR24264">
    <property type="entry name" value="TRYPSIN-RELATED"/>
    <property type="match status" value="1"/>
</dbReference>
<evidence type="ECO:0000256" key="2">
    <source>
        <dbReference type="ARBA" id="ARBA00022525"/>
    </source>
</evidence>
<keyword evidence="5 8" id="KW-0720">Serine protease</keyword>
<protein>
    <recommendedName>
        <fullName evidence="10">Peptidase S1 domain-containing protein</fullName>
    </recommendedName>
</protein>
<dbReference type="InterPro" id="IPR000884">
    <property type="entry name" value="TSP1_rpt"/>
</dbReference>
<dbReference type="CDD" id="cd00190">
    <property type="entry name" value="Tryp_SPc"/>
    <property type="match status" value="1"/>
</dbReference>
<dbReference type="InterPro" id="IPR009003">
    <property type="entry name" value="Peptidase_S1_PA"/>
</dbReference>
<reference evidence="11" key="2">
    <citation type="submission" date="2022-10" db="EMBL/GenBank/DDBJ databases">
        <authorList>
            <consortium name="ENA_rothamsted_submissions"/>
            <consortium name="culmorum"/>
            <person name="King R."/>
        </authorList>
    </citation>
    <scope>NUCLEOTIDE SEQUENCE</scope>
</reference>
<dbReference type="Gene3D" id="2.40.10.10">
    <property type="entry name" value="Trypsin-like serine proteases"/>
    <property type="match status" value="1"/>
</dbReference>
<accession>A0A9N9RWG5</accession>
<dbReference type="AlphaFoldDB" id="A0A9N9RWG5"/>
<evidence type="ECO:0000256" key="7">
    <source>
        <dbReference type="ARBA" id="ARBA00024195"/>
    </source>
</evidence>
<dbReference type="PROSITE" id="PS50240">
    <property type="entry name" value="TRYPSIN_DOM"/>
    <property type="match status" value="1"/>
</dbReference>
<keyword evidence="4 8" id="KW-0378">Hydrolase</keyword>
<evidence type="ECO:0000256" key="5">
    <source>
        <dbReference type="ARBA" id="ARBA00022825"/>
    </source>
</evidence>
<keyword evidence="2" id="KW-0964">Secreted</keyword>
<evidence type="ECO:0000256" key="8">
    <source>
        <dbReference type="RuleBase" id="RU363034"/>
    </source>
</evidence>
<sequence>MNFIHKILMLQHHVTLNSIISRVIFILVILSLGHSIQINDVVLSKSPSQISSSNVTRLKSNSSEVNSDEKNIFQINLDDKVNKYKKVSDHKKSSIFTPWSSWSDCDRRCKQKRTRKCIKRRKCGSVKQTEERICEEYLCQRNSNSNSNHKNRYKKRNKNIELDQFDPYIADDEYDTNDFNDDDVRLKRHEIENSNRIVMKVVKQGDYQYKQFDHRKSGGRGLGDIQQSFFLPVNLTFYNSQISHKNSIKLKSGFSAYNNNEDYIDADYSDMADNSNNNFNANNDEFDEETDMKAGVERGKIKAVFEVPRKPVSNYSKWSRWSKCSPKCITKRYKKCRPHARQICSNDIIREVAYCYTEGSFCEEWISTQITKLNGVETTTRVTTTVPTTTIRSPRASRRTESPLSNSISNFYGPGKRKNKTSLSDNRAQNFQCGFPSIRNKNSDFTLKIIGGKVARRGAWPWQVAILNRYKEAFCGGTLISPNWVLTASHCVRKRLYVILGEHNLNVKEGSEIEFKIQTSIKHPKYNKKTVDSDIALLKLPQSVERSHFIGFACLPEKSQQLPVGQSCKVIGWGKRKHSDESGTALLHEAEVPIISNDACRNVYYDYVITKNMFCAGSHRRDTCSGDSGGPILCRDPKRTNKPWTIYGITSFGDGCGKKNKFGIYTKITNYVDFIWSIVNCNGLCENNNTF</sequence>
<dbReference type="InterPro" id="IPR033116">
    <property type="entry name" value="TRYPSIN_SER"/>
</dbReference>
<feature type="domain" description="Peptidase S1" evidence="10">
    <location>
        <begin position="449"/>
        <end position="680"/>
    </location>
</feature>
<dbReference type="GO" id="GO:0006508">
    <property type="term" value="P:proteolysis"/>
    <property type="evidence" value="ECO:0007669"/>
    <property type="project" value="UniProtKB-KW"/>
</dbReference>
<dbReference type="GO" id="GO:0004252">
    <property type="term" value="F:serine-type endopeptidase activity"/>
    <property type="evidence" value="ECO:0007669"/>
    <property type="project" value="InterPro"/>
</dbReference>
<evidence type="ECO:0000256" key="3">
    <source>
        <dbReference type="ARBA" id="ARBA00022670"/>
    </source>
</evidence>
<dbReference type="FunFam" id="2.40.10.10:FF:000003">
    <property type="entry name" value="Transmembrane serine protease 3"/>
    <property type="match status" value="1"/>
</dbReference>
<dbReference type="InterPro" id="IPR001314">
    <property type="entry name" value="Peptidase_S1A"/>
</dbReference>
<keyword evidence="6" id="KW-1015">Disulfide bond</keyword>